<evidence type="ECO:0000256" key="6">
    <source>
        <dbReference type="ARBA" id="ARBA00022989"/>
    </source>
</evidence>
<evidence type="ECO:0000313" key="12">
    <source>
        <dbReference type="EMBL" id="CAG8469180.1"/>
    </source>
</evidence>
<evidence type="ECO:0000256" key="1">
    <source>
        <dbReference type="ARBA" id="ARBA00004225"/>
    </source>
</evidence>
<name>A0A9N8Z4Y2_9GLOM</name>
<evidence type="ECO:0000256" key="9">
    <source>
        <dbReference type="PROSITE-ProRule" id="PRU00282"/>
    </source>
</evidence>
<keyword evidence="13" id="KW-1185">Reference proteome</keyword>
<dbReference type="PANTHER" id="PTHR45624:SF26">
    <property type="entry name" value="CARRIER PROTEIN, PUTATIVE (AFU_ORTHOLOGUE AFUA_1G07710)-RELATED"/>
    <property type="match status" value="1"/>
</dbReference>
<feature type="transmembrane region" description="Helical" evidence="11">
    <location>
        <begin position="97"/>
        <end position="118"/>
    </location>
</feature>
<feature type="transmembrane region" description="Helical" evidence="11">
    <location>
        <begin position="138"/>
        <end position="156"/>
    </location>
</feature>
<evidence type="ECO:0000256" key="7">
    <source>
        <dbReference type="ARBA" id="ARBA00023128"/>
    </source>
</evidence>
<evidence type="ECO:0000256" key="11">
    <source>
        <dbReference type="SAM" id="Phobius"/>
    </source>
</evidence>
<dbReference type="GO" id="GO:0031966">
    <property type="term" value="C:mitochondrial membrane"/>
    <property type="evidence" value="ECO:0007669"/>
    <property type="project" value="UniProtKB-SubCell"/>
</dbReference>
<keyword evidence="8 9" id="KW-0472">Membrane</keyword>
<dbReference type="Pfam" id="PF00153">
    <property type="entry name" value="Mito_carr"/>
    <property type="match status" value="2"/>
</dbReference>
<dbReference type="PANTHER" id="PTHR45624">
    <property type="entry name" value="MITOCHONDRIAL BASIC AMINO ACIDS TRANSPORTER-RELATED"/>
    <property type="match status" value="1"/>
</dbReference>
<protein>
    <submittedName>
        <fullName evidence="12">9451_t:CDS:1</fullName>
    </submittedName>
</protein>
<dbReference type="InterPro" id="IPR023395">
    <property type="entry name" value="MCP_dom_sf"/>
</dbReference>
<proteinExistence type="inferred from homology"/>
<evidence type="ECO:0000313" key="13">
    <source>
        <dbReference type="Proteomes" id="UP000789739"/>
    </source>
</evidence>
<dbReference type="OrthoDB" id="3364892at2759"/>
<dbReference type="InterPro" id="IPR018108">
    <property type="entry name" value="MCP_transmembrane"/>
</dbReference>
<gene>
    <name evidence="12" type="ORF">PBRASI_LOCUS984</name>
</gene>
<organism evidence="12 13">
    <name type="scientific">Paraglomus brasilianum</name>
    <dbReference type="NCBI Taxonomy" id="144538"/>
    <lineage>
        <taxon>Eukaryota</taxon>
        <taxon>Fungi</taxon>
        <taxon>Fungi incertae sedis</taxon>
        <taxon>Mucoromycota</taxon>
        <taxon>Glomeromycotina</taxon>
        <taxon>Glomeromycetes</taxon>
        <taxon>Paraglomerales</taxon>
        <taxon>Paraglomeraceae</taxon>
        <taxon>Paraglomus</taxon>
    </lineage>
</organism>
<dbReference type="PROSITE" id="PS50920">
    <property type="entry name" value="SOLCAR"/>
    <property type="match status" value="2"/>
</dbReference>
<dbReference type="GO" id="GO:0022857">
    <property type="term" value="F:transmembrane transporter activity"/>
    <property type="evidence" value="ECO:0007669"/>
    <property type="project" value="TreeGrafter"/>
</dbReference>
<keyword evidence="6 11" id="KW-1133">Transmembrane helix</keyword>
<evidence type="ECO:0000256" key="4">
    <source>
        <dbReference type="ARBA" id="ARBA00022692"/>
    </source>
</evidence>
<accession>A0A9N8Z4Y2</accession>
<keyword evidence="5" id="KW-0677">Repeat</keyword>
<evidence type="ECO:0000256" key="8">
    <source>
        <dbReference type="ARBA" id="ARBA00023136"/>
    </source>
</evidence>
<sequence>MDTPASIFQDDTAESKPNPASIGAPAAIARSLVLQSLALWYRTPIKLFRPLRVDYLVMARAILPPPTNNRFSFQSTSLGMISHAVKHYGFTFIPRHILPPLIANSLIGGVLYTVYVSVLPRFHAPLSYKTQQAIPPPFSAVFLSGALAGAAQSFVATPMDSLKVRFEVNDLLAGKHKSMIDYARTTWKELGWASVYRGFGLTLAKDSLSCGLFFGVFEFVKEQCYRTFISSFYPLSSSPTSSLSFPSSFPSSTSSPFLEPTFVLMAGGLAAISYHIVDHPLDKIRNVFLIEEAQAEFQHLQRPKLYKLTFEQCKIMASRVGWRKFLYGEFGGTVLRAVPATSVGFLVFEIMKRKIDQRYYWDNGLRMESDRTDNGFEEGRA</sequence>
<keyword evidence="4 9" id="KW-0812">Transmembrane</keyword>
<evidence type="ECO:0000256" key="5">
    <source>
        <dbReference type="ARBA" id="ARBA00022737"/>
    </source>
</evidence>
<comment type="similarity">
    <text evidence="2 10">Belongs to the mitochondrial carrier (TC 2.A.29) family.</text>
</comment>
<reference evidence="12" key="1">
    <citation type="submission" date="2021-06" db="EMBL/GenBank/DDBJ databases">
        <authorList>
            <person name="Kallberg Y."/>
            <person name="Tangrot J."/>
            <person name="Rosling A."/>
        </authorList>
    </citation>
    <scope>NUCLEOTIDE SEQUENCE</scope>
    <source>
        <strain evidence="12">BR232B</strain>
    </source>
</reference>
<dbReference type="SUPFAM" id="SSF103506">
    <property type="entry name" value="Mitochondrial carrier"/>
    <property type="match status" value="1"/>
</dbReference>
<dbReference type="InterPro" id="IPR050567">
    <property type="entry name" value="Mitochondrial_Carrier"/>
</dbReference>
<keyword evidence="3 10" id="KW-0813">Transport</keyword>
<dbReference type="Proteomes" id="UP000789739">
    <property type="component" value="Unassembled WGS sequence"/>
</dbReference>
<evidence type="ECO:0000256" key="2">
    <source>
        <dbReference type="ARBA" id="ARBA00006375"/>
    </source>
</evidence>
<keyword evidence="7" id="KW-0496">Mitochondrion</keyword>
<dbReference type="EMBL" id="CAJVPI010000057">
    <property type="protein sequence ID" value="CAG8469180.1"/>
    <property type="molecule type" value="Genomic_DNA"/>
</dbReference>
<comment type="caution">
    <text evidence="12">The sequence shown here is derived from an EMBL/GenBank/DDBJ whole genome shotgun (WGS) entry which is preliminary data.</text>
</comment>
<evidence type="ECO:0000256" key="10">
    <source>
        <dbReference type="RuleBase" id="RU000488"/>
    </source>
</evidence>
<dbReference type="AlphaFoldDB" id="A0A9N8Z4Y2"/>
<feature type="repeat" description="Solcar" evidence="9">
    <location>
        <begin position="136"/>
        <end position="223"/>
    </location>
</feature>
<feature type="repeat" description="Solcar" evidence="9">
    <location>
        <begin position="258"/>
        <end position="354"/>
    </location>
</feature>
<dbReference type="Gene3D" id="1.50.40.10">
    <property type="entry name" value="Mitochondrial carrier domain"/>
    <property type="match status" value="1"/>
</dbReference>
<evidence type="ECO:0000256" key="3">
    <source>
        <dbReference type="ARBA" id="ARBA00022448"/>
    </source>
</evidence>
<comment type="subcellular location">
    <subcellularLocation>
        <location evidence="1">Mitochondrion membrane</location>
        <topology evidence="1">Multi-pass membrane protein</topology>
    </subcellularLocation>
</comment>